<comment type="caution">
    <text evidence="1">The sequence shown here is derived from an EMBL/GenBank/DDBJ whole genome shotgun (WGS) entry which is preliminary data.</text>
</comment>
<gene>
    <name evidence="1" type="ORF">DSM106044_04636</name>
</gene>
<organism evidence="1 2">
    <name type="scientific">Robinsoniella peoriensis</name>
    <dbReference type="NCBI Taxonomy" id="180332"/>
    <lineage>
        <taxon>Bacteria</taxon>
        <taxon>Bacillati</taxon>
        <taxon>Bacillota</taxon>
        <taxon>Clostridia</taxon>
        <taxon>Lachnospirales</taxon>
        <taxon>Lachnospiraceae</taxon>
        <taxon>Robinsoniella</taxon>
    </lineage>
</organism>
<dbReference type="EMBL" id="QGQD01000092">
    <property type="protein sequence ID" value="TLC98526.1"/>
    <property type="molecule type" value="Genomic_DNA"/>
</dbReference>
<sequence length="81" mass="9330">MNVKIPEQKKVKKIRNVNKGKPAVKYFAGFYDWKNHSGACLKTAWTWLVAACKVDRPGAIFLKHALIHRKRGIDDEFCDKT</sequence>
<evidence type="ECO:0000313" key="1">
    <source>
        <dbReference type="EMBL" id="TLC98526.1"/>
    </source>
</evidence>
<protein>
    <submittedName>
        <fullName evidence="1">Uncharacterized protein</fullName>
    </submittedName>
</protein>
<evidence type="ECO:0000313" key="2">
    <source>
        <dbReference type="Proteomes" id="UP000306509"/>
    </source>
</evidence>
<dbReference type="AlphaFoldDB" id="A0A4U8Q1Q7"/>
<name>A0A4U8Q1Q7_9FIRM</name>
<keyword evidence="2" id="KW-1185">Reference proteome</keyword>
<accession>A0A4U8Q1Q7</accession>
<dbReference type="Proteomes" id="UP000306509">
    <property type="component" value="Unassembled WGS sequence"/>
</dbReference>
<proteinExistence type="predicted"/>
<reference evidence="1 2" key="1">
    <citation type="journal article" date="2019" name="Anaerobe">
        <title>Detection of Robinsoniella peoriensis in multiple bone samples of a trauma patient.</title>
        <authorList>
            <person name="Schrottner P."/>
            <person name="Hartwich K."/>
            <person name="Bunk B."/>
            <person name="Schober I."/>
            <person name="Helbig S."/>
            <person name="Rudolph W.W."/>
            <person name="Gunzer F."/>
        </authorList>
    </citation>
    <scope>NUCLEOTIDE SEQUENCE [LARGE SCALE GENOMIC DNA]</scope>
    <source>
        <strain evidence="1 2">DSM 106044</strain>
    </source>
</reference>